<dbReference type="InterPro" id="IPR047611">
    <property type="entry name" value="RepABC_RepC"/>
</dbReference>
<protein>
    <submittedName>
        <fullName evidence="3">Replication initiation protein RepC</fullName>
    </submittedName>
</protein>
<evidence type="ECO:0000259" key="2">
    <source>
        <dbReference type="Pfam" id="PF11800"/>
    </source>
</evidence>
<dbReference type="InterPro" id="IPR021760">
    <property type="entry name" value="RepC_C"/>
</dbReference>
<accession>A0A841M0D6</accession>
<dbReference type="RefSeq" id="WP_184224740.1">
    <property type="nucleotide sequence ID" value="NZ_JACIIU010000036.1"/>
</dbReference>
<dbReference type="Proteomes" id="UP000555393">
    <property type="component" value="Unassembled WGS sequence"/>
</dbReference>
<feature type="domain" description="Plasmid replication protein C C-terminal" evidence="2">
    <location>
        <begin position="290"/>
        <end position="388"/>
    </location>
</feature>
<dbReference type="EMBL" id="JACIIU010000036">
    <property type="protein sequence ID" value="MBB6262510.1"/>
    <property type="molecule type" value="Genomic_DNA"/>
</dbReference>
<evidence type="ECO:0000313" key="3">
    <source>
        <dbReference type="EMBL" id="MBB6262510.1"/>
    </source>
</evidence>
<sequence>MQILNSLTTAIRSRTKPVAQNPEKGRGLNRWSIYKQLCIAKASFGLNDRCLAVLSSLLSFYPEDELTEAKGLVVFPSNKQLSLRAHGMPESTLRRHLASLVAAGLIARKDSPTRKRYAHKDKEGAVELAFGFSVEPLLQRSSEIIQAAEQITSDIKATKRLRDEISVVRRELAMTFAEISPEANSTELKALFSRFRDIVDALPRRATGEKLQTIKTKFDAIHLELYNILNSNDIAEKMGGTDAQFERHHYESLPESQYINNKIQNVDLVLSKPKIEKPERAHAKMPAVALESVLRACPDIISYSPTGIKSWRELLDTSHMVSKFLGIGQQLWLEALATIGMENTSSVIAWLLQKGSDIQSAGGYLRSLIQKGRTGELSVGSMLMAAFKTNVLASKMTG</sequence>
<comment type="caution">
    <text evidence="3">The sequence shown here is derived from an EMBL/GenBank/DDBJ whole genome shotgun (WGS) entry which is preliminary data.</text>
</comment>
<dbReference type="Gene3D" id="1.10.10.10">
    <property type="entry name" value="Winged helix-like DNA-binding domain superfamily/Winged helix DNA-binding domain"/>
    <property type="match status" value="1"/>
</dbReference>
<dbReference type="InterPro" id="IPR036390">
    <property type="entry name" value="WH_DNA-bd_sf"/>
</dbReference>
<reference evidence="3 4" key="1">
    <citation type="submission" date="2020-08" db="EMBL/GenBank/DDBJ databases">
        <title>Genomic Encyclopedia of Type Strains, Phase IV (KMG-IV): sequencing the most valuable type-strain genomes for metagenomic binning, comparative biology and taxonomic classification.</title>
        <authorList>
            <person name="Goeker M."/>
        </authorList>
    </citation>
    <scope>NUCLEOTIDE SEQUENCE [LARGE SCALE GENOMIC DNA]</scope>
    <source>
        <strain evidence="3 4">DSM 22336</strain>
    </source>
</reference>
<dbReference type="AlphaFoldDB" id="A0A841M0D6"/>
<name>A0A841M0D6_9HYPH</name>
<dbReference type="Pfam" id="PF03428">
    <property type="entry name" value="RP-C"/>
    <property type="match status" value="1"/>
</dbReference>
<feature type="domain" description="Plasmid replication protein C N-terminal" evidence="1">
    <location>
        <begin position="14"/>
        <end position="176"/>
    </location>
</feature>
<dbReference type="Pfam" id="PF11800">
    <property type="entry name" value="RP-C_C"/>
    <property type="match status" value="1"/>
</dbReference>
<proteinExistence type="predicted"/>
<dbReference type="SUPFAM" id="SSF46785">
    <property type="entry name" value="Winged helix' DNA-binding domain"/>
    <property type="match status" value="1"/>
</dbReference>
<evidence type="ECO:0000313" key="4">
    <source>
        <dbReference type="Proteomes" id="UP000555393"/>
    </source>
</evidence>
<dbReference type="InterPro" id="IPR005090">
    <property type="entry name" value="RepC_N"/>
</dbReference>
<dbReference type="InterPro" id="IPR036388">
    <property type="entry name" value="WH-like_DNA-bd_sf"/>
</dbReference>
<dbReference type="NCBIfam" id="NF010396">
    <property type="entry name" value="PRK13824.1"/>
    <property type="match status" value="1"/>
</dbReference>
<evidence type="ECO:0000259" key="1">
    <source>
        <dbReference type="Pfam" id="PF03428"/>
    </source>
</evidence>
<keyword evidence="4" id="KW-1185">Reference proteome</keyword>
<organism evidence="3 4">
    <name type="scientific">Paenochrobactrum gallinarii</name>
    <dbReference type="NCBI Taxonomy" id="643673"/>
    <lineage>
        <taxon>Bacteria</taxon>
        <taxon>Pseudomonadati</taxon>
        <taxon>Pseudomonadota</taxon>
        <taxon>Alphaproteobacteria</taxon>
        <taxon>Hyphomicrobiales</taxon>
        <taxon>Brucellaceae</taxon>
        <taxon>Paenochrobactrum</taxon>
    </lineage>
</organism>
<gene>
    <name evidence="3" type="ORF">FHS77_003085</name>
</gene>
<dbReference type="NCBIfam" id="NF040974">
    <property type="entry name" value="RepABC_RepC"/>
    <property type="match status" value="1"/>
</dbReference>